<reference evidence="4" key="1">
    <citation type="journal article" date="2014" name="Int. J. Syst. Evol. Microbiol.">
        <title>Complete genome sequence of Corynebacterium casei LMG S-19264T (=DSM 44701T), isolated from a smear-ripened cheese.</title>
        <authorList>
            <consortium name="US DOE Joint Genome Institute (JGI-PGF)"/>
            <person name="Walter F."/>
            <person name="Albersmeier A."/>
            <person name="Kalinowski J."/>
            <person name="Ruckert C."/>
        </authorList>
    </citation>
    <scope>NUCLEOTIDE SEQUENCE</scope>
    <source>
        <strain evidence="4">CGMCC 4.7403</strain>
    </source>
</reference>
<sequence>MCRGNQPRPGRGSSPDQPGVARKRSPCGGGAREVGISAPSVYRHFKNKAELVTTVLDVTYHALAVVMSEAGGSAATG</sequence>
<dbReference type="EMBL" id="BNAT01000030">
    <property type="protein sequence ID" value="GHE46798.1"/>
    <property type="molecule type" value="Genomic_DNA"/>
</dbReference>
<proteinExistence type="predicted"/>
<keyword evidence="5" id="KW-1185">Reference proteome</keyword>
<evidence type="ECO:0000256" key="2">
    <source>
        <dbReference type="SAM" id="MobiDB-lite"/>
    </source>
</evidence>
<dbReference type="InterPro" id="IPR001647">
    <property type="entry name" value="HTH_TetR"/>
</dbReference>
<dbReference type="GO" id="GO:0003677">
    <property type="term" value="F:DNA binding"/>
    <property type="evidence" value="ECO:0007669"/>
    <property type="project" value="UniProtKB-KW"/>
</dbReference>
<evidence type="ECO:0000313" key="4">
    <source>
        <dbReference type="EMBL" id="GHE46798.1"/>
    </source>
</evidence>
<name>A0A918ZD03_9ACTN</name>
<dbReference type="Proteomes" id="UP000603227">
    <property type="component" value="Unassembled WGS sequence"/>
</dbReference>
<protein>
    <recommendedName>
        <fullName evidence="3">HTH tetR-type domain-containing protein</fullName>
    </recommendedName>
</protein>
<comment type="caution">
    <text evidence="4">The sequence shown here is derived from an EMBL/GenBank/DDBJ whole genome shotgun (WGS) entry which is preliminary data.</text>
</comment>
<dbReference type="Gene3D" id="1.10.357.10">
    <property type="entry name" value="Tetracycline Repressor, domain 2"/>
    <property type="match status" value="1"/>
</dbReference>
<evidence type="ECO:0000313" key="5">
    <source>
        <dbReference type="Proteomes" id="UP000603227"/>
    </source>
</evidence>
<dbReference type="InterPro" id="IPR009057">
    <property type="entry name" value="Homeodomain-like_sf"/>
</dbReference>
<accession>A0A918ZD03</accession>
<dbReference type="Pfam" id="PF00440">
    <property type="entry name" value="TetR_N"/>
    <property type="match status" value="1"/>
</dbReference>
<reference evidence="4" key="2">
    <citation type="submission" date="2020-09" db="EMBL/GenBank/DDBJ databases">
        <authorList>
            <person name="Sun Q."/>
            <person name="Zhou Y."/>
        </authorList>
    </citation>
    <scope>NUCLEOTIDE SEQUENCE</scope>
    <source>
        <strain evidence="4">CGMCC 4.7403</strain>
    </source>
</reference>
<dbReference type="SUPFAM" id="SSF46689">
    <property type="entry name" value="Homeodomain-like"/>
    <property type="match status" value="1"/>
</dbReference>
<evidence type="ECO:0000256" key="1">
    <source>
        <dbReference type="ARBA" id="ARBA00023125"/>
    </source>
</evidence>
<feature type="region of interest" description="Disordered" evidence="2">
    <location>
        <begin position="1"/>
        <end position="33"/>
    </location>
</feature>
<keyword evidence="1" id="KW-0238">DNA-binding</keyword>
<organism evidence="4 5">
    <name type="scientific">Streptomyces capitiformicae</name>
    <dbReference type="NCBI Taxonomy" id="2014920"/>
    <lineage>
        <taxon>Bacteria</taxon>
        <taxon>Bacillati</taxon>
        <taxon>Actinomycetota</taxon>
        <taxon>Actinomycetes</taxon>
        <taxon>Kitasatosporales</taxon>
        <taxon>Streptomycetaceae</taxon>
        <taxon>Streptomyces</taxon>
    </lineage>
</organism>
<dbReference type="RefSeq" id="WP_229914202.1">
    <property type="nucleotide sequence ID" value="NZ_BNAT01000030.1"/>
</dbReference>
<gene>
    <name evidence="4" type="ORF">GCM10017771_67620</name>
</gene>
<evidence type="ECO:0000259" key="3">
    <source>
        <dbReference type="Pfam" id="PF00440"/>
    </source>
</evidence>
<feature type="domain" description="HTH tetR-type" evidence="3">
    <location>
        <begin position="31"/>
        <end position="52"/>
    </location>
</feature>
<dbReference type="AlphaFoldDB" id="A0A918ZD03"/>